<evidence type="ECO:0000313" key="3">
    <source>
        <dbReference type="EMBL" id="QDT39272.1"/>
    </source>
</evidence>
<sequence length="276" mass="31898">MRIDAHHHLWKYDAEQYPWIDDEKSRLRQDFLTAELSEVARQSGIDGFVSVQARQTLEETDWLLGLANTEPLIQGVVGWVPLAESEAEQSLERLAENENLKGVRHVVQDEPDDFLLRDDFSRGVALLPKFDLVYDILIFPRQLANAIAFVDRHPNVRFVLDHLAKPRISASTFDSDWGEHLQELATRDNVLGCKISGLVTEVAEAEWTEELIRPYWEFALGTFGVDRLMYGSDWPVCLLRSECDRWCQTCELFTAELTPDEQQKFWSENAQKAYRL</sequence>
<accession>A0A517R5Y2</accession>
<gene>
    <name evidence="3" type="ORF">Pan189_36760</name>
</gene>
<name>A0A517R5Y2_9PLAN</name>
<protein>
    <submittedName>
        <fullName evidence="3">Amidohydrolase</fullName>
    </submittedName>
</protein>
<dbReference type="InterPro" id="IPR006680">
    <property type="entry name" value="Amidohydro-rel"/>
</dbReference>
<dbReference type="PANTHER" id="PTHR43569:SF2">
    <property type="entry name" value="AMIDOHYDROLASE-RELATED DOMAIN-CONTAINING PROTEIN"/>
    <property type="match status" value="1"/>
</dbReference>
<dbReference type="SUPFAM" id="SSF51556">
    <property type="entry name" value="Metallo-dependent hydrolases"/>
    <property type="match status" value="1"/>
</dbReference>
<evidence type="ECO:0000259" key="2">
    <source>
        <dbReference type="Pfam" id="PF04909"/>
    </source>
</evidence>
<dbReference type="EMBL" id="CP036268">
    <property type="protein sequence ID" value="QDT39272.1"/>
    <property type="molecule type" value="Genomic_DNA"/>
</dbReference>
<keyword evidence="3" id="KW-0378">Hydrolase</keyword>
<dbReference type="PANTHER" id="PTHR43569">
    <property type="entry name" value="AMIDOHYDROLASE"/>
    <property type="match status" value="1"/>
</dbReference>
<evidence type="ECO:0000313" key="4">
    <source>
        <dbReference type="Proteomes" id="UP000317318"/>
    </source>
</evidence>
<proteinExistence type="inferred from homology"/>
<dbReference type="InterPro" id="IPR032466">
    <property type="entry name" value="Metal_Hydrolase"/>
</dbReference>
<dbReference type="Pfam" id="PF04909">
    <property type="entry name" value="Amidohydro_2"/>
    <property type="match status" value="1"/>
</dbReference>
<dbReference type="GO" id="GO:0016787">
    <property type="term" value="F:hydrolase activity"/>
    <property type="evidence" value="ECO:0007669"/>
    <property type="project" value="UniProtKB-KW"/>
</dbReference>
<reference evidence="3 4" key="1">
    <citation type="submission" date="2019-02" db="EMBL/GenBank/DDBJ databases">
        <title>Deep-cultivation of Planctomycetes and their phenomic and genomic characterization uncovers novel biology.</title>
        <authorList>
            <person name="Wiegand S."/>
            <person name="Jogler M."/>
            <person name="Boedeker C."/>
            <person name="Pinto D."/>
            <person name="Vollmers J."/>
            <person name="Rivas-Marin E."/>
            <person name="Kohn T."/>
            <person name="Peeters S.H."/>
            <person name="Heuer A."/>
            <person name="Rast P."/>
            <person name="Oberbeckmann S."/>
            <person name="Bunk B."/>
            <person name="Jeske O."/>
            <person name="Meyerdierks A."/>
            <person name="Storesund J.E."/>
            <person name="Kallscheuer N."/>
            <person name="Luecker S."/>
            <person name="Lage O.M."/>
            <person name="Pohl T."/>
            <person name="Merkel B.J."/>
            <person name="Hornburger P."/>
            <person name="Mueller R.-W."/>
            <person name="Bruemmer F."/>
            <person name="Labrenz M."/>
            <person name="Spormann A.M."/>
            <person name="Op den Camp H."/>
            <person name="Overmann J."/>
            <person name="Amann R."/>
            <person name="Jetten M.S.M."/>
            <person name="Mascher T."/>
            <person name="Medema M.H."/>
            <person name="Devos D.P."/>
            <person name="Kaster A.-K."/>
            <person name="Ovreas L."/>
            <person name="Rohde M."/>
            <person name="Galperin M.Y."/>
            <person name="Jogler C."/>
        </authorList>
    </citation>
    <scope>NUCLEOTIDE SEQUENCE [LARGE SCALE GENOMIC DNA]</scope>
    <source>
        <strain evidence="3 4">Pan189</strain>
    </source>
</reference>
<dbReference type="RefSeq" id="WP_145365422.1">
    <property type="nucleotide sequence ID" value="NZ_CP036268.1"/>
</dbReference>
<dbReference type="OrthoDB" id="5450317at2"/>
<dbReference type="KEGG" id="svp:Pan189_36760"/>
<dbReference type="Gene3D" id="3.20.20.140">
    <property type="entry name" value="Metal-dependent hydrolases"/>
    <property type="match status" value="1"/>
</dbReference>
<dbReference type="Proteomes" id="UP000317318">
    <property type="component" value="Chromosome"/>
</dbReference>
<evidence type="ECO:0000256" key="1">
    <source>
        <dbReference type="ARBA" id="ARBA00038310"/>
    </source>
</evidence>
<organism evidence="3 4">
    <name type="scientific">Stratiformator vulcanicus</name>
    <dbReference type="NCBI Taxonomy" id="2527980"/>
    <lineage>
        <taxon>Bacteria</taxon>
        <taxon>Pseudomonadati</taxon>
        <taxon>Planctomycetota</taxon>
        <taxon>Planctomycetia</taxon>
        <taxon>Planctomycetales</taxon>
        <taxon>Planctomycetaceae</taxon>
        <taxon>Stratiformator</taxon>
    </lineage>
</organism>
<feature type="domain" description="Amidohydrolase-related" evidence="2">
    <location>
        <begin position="3"/>
        <end position="276"/>
    </location>
</feature>
<dbReference type="AlphaFoldDB" id="A0A517R5Y2"/>
<dbReference type="InterPro" id="IPR052350">
    <property type="entry name" value="Metallo-dep_Lactonases"/>
</dbReference>
<keyword evidence="4" id="KW-1185">Reference proteome</keyword>
<comment type="similarity">
    <text evidence="1">Belongs to the metallo-dependent hydrolases superfamily.</text>
</comment>